<keyword evidence="3" id="KW-0808">Transferase</keyword>
<dbReference type="PROSITE" id="PS00107">
    <property type="entry name" value="PROTEIN_KINASE_ATP"/>
    <property type="match status" value="1"/>
</dbReference>
<evidence type="ECO:0000256" key="1">
    <source>
        <dbReference type="ARBA" id="ARBA00012513"/>
    </source>
</evidence>
<dbReference type="Pfam" id="PF00069">
    <property type="entry name" value="Pkinase"/>
    <property type="match status" value="1"/>
</dbReference>
<feature type="domain" description="Protein kinase" evidence="11">
    <location>
        <begin position="20"/>
        <end position="312"/>
    </location>
</feature>
<keyword evidence="6 9" id="KW-0067">ATP-binding</keyword>
<keyword evidence="4 9" id="KW-0547">Nucleotide-binding</keyword>
<evidence type="ECO:0000259" key="11">
    <source>
        <dbReference type="PROSITE" id="PS50011"/>
    </source>
</evidence>
<dbReference type="InterPro" id="IPR008271">
    <property type="entry name" value="Ser/Thr_kinase_AS"/>
</dbReference>
<dbReference type="OrthoDB" id="4062651at2759"/>
<dbReference type="STRING" id="68775.A0A5C3M0P4"/>
<gene>
    <name evidence="12" type="ORF">BDQ12DRAFT_613264</name>
</gene>
<proteinExistence type="inferred from homology"/>
<evidence type="ECO:0000256" key="9">
    <source>
        <dbReference type="PROSITE-ProRule" id="PRU10141"/>
    </source>
</evidence>
<organism evidence="12 13">
    <name type="scientific">Crucibulum laeve</name>
    <dbReference type="NCBI Taxonomy" id="68775"/>
    <lineage>
        <taxon>Eukaryota</taxon>
        <taxon>Fungi</taxon>
        <taxon>Dikarya</taxon>
        <taxon>Basidiomycota</taxon>
        <taxon>Agaricomycotina</taxon>
        <taxon>Agaricomycetes</taxon>
        <taxon>Agaricomycetidae</taxon>
        <taxon>Agaricales</taxon>
        <taxon>Agaricineae</taxon>
        <taxon>Nidulariaceae</taxon>
        <taxon>Crucibulum</taxon>
    </lineage>
</organism>
<keyword evidence="13" id="KW-1185">Reference proteome</keyword>
<evidence type="ECO:0000313" key="13">
    <source>
        <dbReference type="Proteomes" id="UP000308652"/>
    </source>
</evidence>
<sequence>MSPSTLTSSIGPTCVSFTRLTTLGTIGKGSYGLITRVQDEDSGRVLVMKTMPRSTLWFDGESLAMHELEAMHVIGKDWYPTILGAFVTEQDVMLVMPYYARGDIRSFIKSTSDGCVSQELARFWSAELILAIHGIHKAGLIHRDIKPENIFIDDARHIVLADFGVAHLFPDFPHSTETDLPLLFVTPSNPYRTSGVCGTPIYLPPEVCSGEEYSFGMDYYSMGMVVHELITGTVPIDSASKRARESRGPFVINLRPNAYAPQDLDEPGREFLTWVCDHCFLRFVCANVHIIDSSPHAIRPPNGIRDESTSVL</sequence>
<dbReference type="Gene3D" id="1.10.510.10">
    <property type="entry name" value="Transferase(Phosphotransferase) domain 1"/>
    <property type="match status" value="1"/>
</dbReference>
<keyword evidence="2 10" id="KW-0723">Serine/threonine-protein kinase</keyword>
<dbReference type="PROSITE" id="PS00108">
    <property type="entry name" value="PROTEIN_KINASE_ST"/>
    <property type="match status" value="1"/>
</dbReference>
<accession>A0A5C3M0P4</accession>
<evidence type="ECO:0000256" key="7">
    <source>
        <dbReference type="ARBA" id="ARBA00047899"/>
    </source>
</evidence>
<evidence type="ECO:0000313" key="12">
    <source>
        <dbReference type="EMBL" id="TFK34571.1"/>
    </source>
</evidence>
<evidence type="ECO:0000256" key="4">
    <source>
        <dbReference type="ARBA" id="ARBA00022741"/>
    </source>
</evidence>
<dbReference type="GO" id="GO:0005524">
    <property type="term" value="F:ATP binding"/>
    <property type="evidence" value="ECO:0007669"/>
    <property type="project" value="UniProtKB-UniRule"/>
</dbReference>
<evidence type="ECO:0000256" key="10">
    <source>
        <dbReference type="RuleBase" id="RU000304"/>
    </source>
</evidence>
<dbReference type="PANTHER" id="PTHR24356">
    <property type="entry name" value="SERINE/THREONINE-PROTEIN KINASE"/>
    <property type="match status" value="1"/>
</dbReference>
<dbReference type="SMART" id="SM00220">
    <property type="entry name" value="S_TKc"/>
    <property type="match status" value="1"/>
</dbReference>
<dbReference type="GO" id="GO:0004674">
    <property type="term" value="F:protein serine/threonine kinase activity"/>
    <property type="evidence" value="ECO:0007669"/>
    <property type="project" value="UniProtKB-KW"/>
</dbReference>
<reference evidence="12 13" key="1">
    <citation type="journal article" date="2019" name="Nat. Ecol. Evol.">
        <title>Megaphylogeny resolves global patterns of mushroom evolution.</title>
        <authorList>
            <person name="Varga T."/>
            <person name="Krizsan K."/>
            <person name="Foldi C."/>
            <person name="Dima B."/>
            <person name="Sanchez-Garcia M."/>
            <person name="Sanchez-Ramirez S."/>
            <person name="Szollosi G.J."/>
            <person name="Szarkandi J.G."/>
            <person name="Papp V."/>
            <person name="Albert L."/>
            <person name="Andreopoulos W."/>
            <person name="Angelini C."/>
            <person name="Antonin V."/>
            <person name="Barry K.W."/>
            <person name="Bougher N.L."/>
            <person name="Buchanan P."/>
            <person name="Buyck B."/>
            <person name="Bense V."/>
            <person name="Catcheside P."/>
            <person name="Chovatia M."/>
            <person name="Cooper J."/>
            <person name="Damon W."/>
            <person name="Desjardin D."/>
            <person name="Finy P."/>
            <person name="Geml J."/>
            <person name="Haridas S."/>
            <person name="Hughes K."/>
            <person name="Justo A."/>
            <person name="Karasinski D."/>
            <person name="Kautmanova I."/>
            <person name="Kiss B."/>
            <person name="Kocsube S."/>
            <person name="Kotiranta H."/>
            <person name="LaButti K.M."/>
            <person name="Lechner B.E."/>
            <person name="Liimatainen K."/>
            <person name="Lipzen A."/>
            <person name="Lukacs Z."/>
            <person name="Mihaltcheva S."/>
            <person name="Morgado L.N."/>
            <person name="Niskanen T."/>
            <person name="Noordeloos M.E."/>
            <person name="Ohm R.A."/>
            <person name="Ortiz-Santana B."/>
            <person name="Ovrebo C."/>
            <person name="Racz N."/>
            <person name="Riley R."/>
            <person name="Savchenko A."/>
            <person name="Shiryaev A."/>
            <person name="Soop K."/>
            <person name="Spirin V."/>
            <person name="Szebenyi C."/>
            <person name="Tomsovsky M."/>
            <person name="Tulloss R.E."/>
            <person name="Uehling J."/>
            <person name="Grigoriev I.V."/>
            <person name="Vagvolgyi C."/>
            <person name="Papp T."/>
            <person name="Martin F.M."/>
            <person name="Miettinen O."/>
            <person name="Hibbett D.S."/>
            <person name="Nagy L.G."/>
        </authorList>
    </citation>
    <scope>NUCLEOTIDE SEQUENCE [LARGE SCALE GENOMIC DNA]</scope>
    <source>
        <strain evidence="12 13">CBS 166.37</strain>
    </source>
</reference>
<dbReference type="SUPFAM" id="SSF56112">
    <property type="entry name" value="Protein kinase-like (PK-like)"/>
    <property type="match status" value="1"/>
</dbReference>
<dbReference type="EMBL" id="ML213630">
    <property type="protein sequence ID" value="TFK34571.1"/>
    <property type="molecule type" value="Genomic_DNA"/>
</dbReference>
<dbReference type="InterPro" id="IPR050236">
    <property type="entry name" value="Ser_Thr_kinase_AGC"/>
</dbReference>
<dbReference type="AlphaFoldDB" id="A0A5C3M0P4"/>
<evidence type="ECO:0000256" key="3">
    <source>
        <dbReference type="ARBA" id="ARBA00022679"/>
    </source>
</evidence>
<keyword evidence="5 12" id="KW-0418">Kinase</keyword>
<dbReference type="PROSITE" id="PS50011">
    <property type="entry name" value="PROTEIN_KINASE_DOM"/>
    <property type="match status" value="1"/>
</dbReference>
<comment type="catalytic activity">
    <reaction evidence="7">
        <text>L-threonyl-[protein] + ATP = O-phospho-L-threonyl-[protein] + ADP + H(+)</text>
        <dbReference type="Rhea" id="RHEA:46608"/>
        <dbReference type="Rhea" id="RHEA-COMP:11060"/>
        <dbReference type="Rhea" id="RHEA-COMP:11605"/>
        <dbReference type="ChEBI" id="CHEBI:15378"/>
        <dbReference type="ChEBI" id="CHEBI:30013"/>
        <dbReference type="ChEBI" id="CHEBI:30616"/>
        <dbReference type="ChEBI" id="CHEBI:61977"/>
        <dbReference type="ChEBI" id="CHEBI:456216"/>
        <dbReference type="EC" id="2.7.11.1"/>
    </reaction>
</comment>
<evidence type="ECO:0000256" key="5">
    <source>
        <dbReference type="ARBA" id="ARBA00022777"/>
    </source>
</evidence>
<dbReference type="Proteomes" id="UP000308652">
    <property type="component" value="Unassembled WGS sequence"/>
</dbReference>
<name>A0A5C3M0P4_9AGAR</name>
<protein>
    <recommendedName>
        <fullName evidence="1">non-specific serine/threonine protein kinase</fullName>
        <ecNumber evidence="1">2.7.11.1</ecNumber>
    </recommendedName>
</protein>
<feature type="binding site" evidence="9">
    <location>
        <position position="49"/>
    </location>
    <ligand>
        <name>ATP</name>
        <dbReference type="ChEBI" id="CHEBI:30616"/>
    </ligand>
</feature>
<evidence type="ECO:0000256" key="8">
    <source>
        <dbReference type="ARBA" id="ARBA00048679"/>
    </source>
</evidence>
<comment type="similarity">
    <text evidence="10">Belongs to the protein kinase superfamily.</text>
</comment>
<dbReference type="InterPro" id="IPR017441">
    <property type="entry name" value="Protein_kinase_ATP_BS"/>
</dbReference>
<dbReference type="InterPro" id="IPR011009">
    <property type="entry name" value="Kinase-like_dom_sf"/>
</dbReference>
<comment type="catalytic activity">
    <reaction evidence="8">
        <text>L-seryl-[protein] + ATP = O-phospho-L-seryl-[protein] + ADP + H(+)</text>
        <dbReference type="Rhea" id="RHEA:17989"/>
        <dbReference type="Rhea" id="RHEA-COMP:9863"/>
        <dbReference type="Rhea" id="RHEA-COMP:11604"/>
        <dbReference type="ChEBI" id="CHEBI:15378"/>
        <dbReference type="ChEBI" id="CHEBI:29999"/>
        <dbReference type="ChEBI" id="CHEBI:30616"/>
        <dbReference type="ChEBI" id="CHEBI:83421"/>
        <dbReference type="ChEBI" id="CHEBI:456216"/>
        <dbReference type="EC" id="2.7.11.1"/>
    </reaction>
</comment>
<evidence type="ECO:0000256" key="6">
    <source>
        <dbReference type="ARBA" id="ARBA00022840"/>
    </source>
</evidence>
<dbReference type="InterPro" id="IPR000719">
    <property type="entry name" value="Prot_kinase_dom"/>
</dbReference>
<dbReference type="EC" id="2.7.11.1" evidence="1"/>
<evidence type="ECO:0000256" key="2">
    <source>
        <dbReference type="ARBA" id="ARBA00022527"/>
    </source>
</evidence>